<keyword evidence="3" id="KW-0240">DNA-directed RNA polymerase</keyword>
<dbReference type="InterPro" id="IPR033898">
    <property type="entry name" value="RNAP_AC19"/>
</dbReference>
<dbReference type="PROSITE" id="PS01154">
    <property type="entry name" value="RNA_POL_L_13KD"/>
    <property type="match status" value="1"/>
</dbReference>
<evidence type="ECO:0000256" key="6">
    <source>
        <dbReference type="ARBA" id="ARBA00025751"/>
    </source>
</evidence>
<dbReference type="GO" id="GO:0006383">
    <property type="term" value="P:transcription by RNA polymerase III"/>
    <property type="evidence" value="ECO:0007669"/>
    <property type="project" value="TreeGrafter"/>
</dbReference>
<keyword evidence="10" id="KW-1185">Reference proteome</keyword>
<dbReference type="InterPro" id="IPR036603">
    <property type="entry name" value="RBP11-like"/>
</dbReference>
<keyword evidence="4" id="KW-0804">Transcription</keyword>
<sequence>MTATVDSKTRQVEIAPTDNCEDETCKTFVLHNEDHTLGNALRYMIMKNPQVDLCGYSVPHPSEKKINLRIQTRGTSATDVLKQGLSELTTVCDHILTTFETSVVYYKEMNPSSESKEHPEPMDT</sequence>
<accession>A0AAD9P5B3</accession>
<protein>
    <recommendedName>
        <fullName evidence="2">DNA-directed RNA polymerases I and III subunit RPAC2</fullName>
    </recommendedName>
    <alternativeName>
        <fullName evidence="7">DNA-directed RNA polymerase I subunit D</fullName>
    </alternativeName>
</protein>
<evidence type="ECO:0000259" key="8">
    <source>
        <dbReference type="Pfam" id="PF13656"/>
    </source>
</evidence>
<dbReference type="GO" id="GO:0006362">
    <property type="term" value="P:transcription elongation by RNA polymerase I"/>
    <property type="evidence" value="ECO:0007669"/>
    <property type="project" value="TreeGrafter"/>
</dbReference>
<dbReference type="FunFam" id="3.30.1360.10:FF:000006">
    <property type="entry name" value="DNA-directed RNA polymerases I and III subunit RPAC2"/>
    <property type="match status" value="1"/>
</dbReference>
<dbReference type="GO" id="GO:0046983">
    <property type="term" value="F:protein dimerization activity"/>
    <property type="evidence" value="ECO:0007669"/>
    <property type="project" value="InterPro"/>
</dbReference>
<dbReference type="HAMAP" id="MF_00261">
    <property type="entry name" value="RNApol_arch_Rpo11"/>
    <property type="match status" value="1"/>
</dbReference>
<dbReference type="Proteomes" id="UP001209878">
    <property type="component" value="Unassembled WGS sequence"/>
</dbReference>
<comment type="similarity">
    <text evidence="6">Belongs to the archaeal Rpo11/eukaryotic RPB11/RPC19 RNA polymerase subunit family.</text>
</comment>
<evidence type="ECO:0000256" key="2">
    <source>
        <dbReference type="ARBA" id="ARBA00022079"/>
    </source>
</evidence>
<comment type="subcellular location">
    <subcellularLocation>
        <location evidence="1">Nucleus</location>
    </subcellularLocation>
</comment>
<dbReference type="PANTHER" id="PTHR13946:SF28">
    <property type="entry name" value="DNA-DIRECTED RNA POLYMERASES I AND III SUBUNIT RPAC2"/>
    <property type="match status" value="1"/>
</dbReference>
<feature type="domain" description="DNA-directed RNA polymerase RBP11-like dimerisation" evidence="8">
    <location>
        <begin position="26"/>
        <end position="96"/>
    </location>
</feature>
<dbReference type="InterPro" id="IPR009025">
    <property type="entry name" value="RBP11-like_dimer"/>
</dbReference>
<dbReference type="SUPFAM" id="SSF55257">
    <property type="entry name" value="RBP11-like subunits of RNA polymerase"/>
    <property type="match status" value="1"/>
</dbReference>
<keyword evidence="5" id="KW-0539">Nucleus</keyword>
<dbReference type="GO" id="GO:0003899">
    <property type="term" value="F:DNA-directed RNA polymerase activity"/>
    <property type="evidence" value="ECO:0007669"/>
    <property type="project" value="InterPro"/>
</dbReference>
<evidence type="ECO:0000256" key="5">
    <source>
        <dbReference type="ARBA" id="ARBA00023242"/>
    </source>
</evidence>
<dbReference type="GO" id="GO:0003677">
    <property type="term" value="F:DNA binding"/>
    <property type="evidence" value="ECO:0007669"/>
    <property type="project" value="InterPro"/>
</dbReference>
<evidence type="ECO:0000256" key="7">
    <source>
        <dbReference type="ARBA" id="ARBA00031757"/>
    </source>
</evidence>
<organism evidence="9 10">
    <name type="scientific">Ridgeia piscesae</name>
    <name type="common">Tubeworm</name>
    <dbReference type="NCBI Taxonomy" id="27915"/>
    <lineage>
        <taxon>Eukaryota</taxon>
        <taxon>Metazoa</taxon>
        <taxon>Spiralia</taxon>
        <taxon>Lophotrochozoa</taxon>
        <taxon>Annelida</taxon>
        <taxon>Polychaeta</taxon>
        <taxon>Sedentaria</taxon>
        <taxon>Canalipalpata</taxon>
        <taxon>Sabellida</taxon>
        <taxon>Siboglinidae</taxon>
        <taxon>Ridgeia</taxon>
    </lineage>
</organism>
<gene>
    <name evidence="9" type="ORF">NP493_133g02008</name>
</gene>
<evidence type="ECO:0000313" key="10">
    <source>
        <dbReference type="Proteomes" id="UP001209878"/>
    </source>
</evidence>
<evidence type="ECO:0000256" key="3">
    <source>
        <dbReference type="ARBA" id="ARBA00022478"/>
    </source>
</evidence>
<dbReference type="InterPro" id="IPR008193">
    <property type="entry name" value="RNA_pol_Rpb11_13-16kDa_CS"/>
</dbReference>
<reference evidence="9" key="1">
    <citation type="journal article" date="2023" name="Mol. Biol. Evol.">
        <title>Third-Generation Sequencing Reveals the Adaptive Role of the Epigenome in Three Deep-Sea Polychaetes.</title>
        <authorList>
            <person name="Perez M."/>
            <person name="Aroh O."/>
            <person name="Sun Y."/>
            <person name="Lan Y."/>
            <person name="Juniper S.K."/>
            <person name="Young C.R."/>
            <person name="Angers B."/>
            <person name="Qian P.Y."/>
        </authorList>
    </citation>
    <scope>NUCLEOTIDE SEQUENCE</scope>
    <source>
        <strain evidence="9">R07B-5</strain>
    </source>
</reference>
<dbReference type="InterPro" id="IPR022905">
    <property type="entry name" value="Rpo11-like"/>
</dbReference>
<dbReference type="AlphaFoldDB" id="A0AAD9P5B3"/>
<dbReference type="GO" id="GO:0005736">
    <property type="term" value="C:RNA polymerase I complex"/>
    <property type="evidence" value="ECO:0007669"/>
    <property type="project" value="TreeGrafter"/>
</dbReference>
<evidence type="ECO:0000256" key="1">
    <source>
        <dbReference type="ARBA" id="ARBA00004123"/>
    </source>
</evidence>
<dbReference type="Gene3D" id="3.30.1360.10">
    <property type="entry name" value="RNA polymerase, RBP11-like subunit"/>
    <property type="match status" value="1"/>
</dbReference>
<dbReference type="GO" id="GO:0005666">
    <property type="term" value="C:RNA polymerase III complex"/>
    <property type="evidence" value="ECO:0007669"/>
    <property type="project" value="TreeGrafter"/>
</dbReference>
<dbReference type="EMBL" id="JAODUO010000133">
    <property type="protein sequence ID" value="KAK2188395.1"/>
    <property type="molecule type" value="Genomic_DNA"/>
</dbReference>
<dbReference type="CDD" id="cd07029">
    <property type="entry name" value="RNAP_I_III_AC19"/>
    <property type="match status" value="1"/>
</dbReference>
<proteinExistence type="inferred from homology"/>
<name>A0AAD9P5B3_RIDPI</name>
<dbReference type="PANTHER" id="PTHR13946">
    <property type="entry name" value="DNA-DIRECTED RNA POLYMERASE I,II,III"/>
    <property type="match status" value="1"/>
</dbReference>
<evidence type="ECO:0000256" key="4">
    <source>
        <dbReference type="ARBA" id="ARBA00023163"/>
    </source>
</evidence>
<dbReference type="Pfam" id="PF13656">
    <property type="entry name" value="RNA_pol_L_2"/>
    <property type="match status" value="1"/>
</dbReference>
<evidence type="ECO:0000313" key="9">
    <source>
        <dbReference type="EMBL" id="KAK2188395.1"/>
    </source>
</evidence>
<comment type="caution">
    <text evidence="9">The sequence shown here is derived from an EMBL/GenBank/DDBJ whole genome shotgun (WGS) entry which is preliminary data.</text>
</comment>